<sequence length="268" mass="30741">LHTGVNFRIPGSDQLQLVKASLICGTCDALARSDFLCHSRFNGNYGCSRCLSKGYTIREDGVFGNTHIYHFEGILIARDIANYDNYVLAAKKSKSAVFGVKCSSILNKIMPDMIRGTSIDIMHCVYLDVTKLLAKLWFDSSYRHKPWPLYAHRDIIDERLKKIKPPSFVKRMPRDLTTHSNHWKASEWKNFLFFYSLPLLEDLMGKDYLKHYVQLVSGIYILNQKSISPESINLSEELLTAFVAKFQSLYDVQITTFNLQLILKISAQ</sequence>
<dbReference type="OrthoDB" id="7617070at2759"/>
<dbReference type="PANTHER" id="PTHR46579:SF1">
    <property type="entry name" value="F5_8 TYPE C DOMAIN-CONTAINING PROTEIN"/>
    <property type="match status" value="1"/>
</dbReference>
<protein>
    <submittedName>
        <fullName evidence="1">Uncharacterized protein</fullName>
    </submittedName>
</protein>
<gene>
    <name evidence="1" type="ORF">HICCMSTLAB_LOCUS209</name>
</gene>
<evidence type="ECO:0000313" key="2">
    <source>
        <dbReference type="Proteomes" id="UP000786811"/>
    </source>
</evidence>
<evidence type="ECO:0000313" key="1">
    <source>
        <dbReference type="EMBL" id="CAG5073058.1"/>
    </source>
</evidence>
<dbReference type="AlphaFoldDB" id="A0A8J2H0R1"/>
<feature type="non-terminal residue" evidence="1">
    <location>
        <position position="1"/>
    </location>
</feature>
<dbReference type="EMBL" id="CAJNRD030001058">
    <property type="protein sequence ID" value="CAG5073058.1"/>
    <property type="molecule type" value="Genomic_DNA"/>
</dbReference>
<proteinExistence type="predicted"/>
<reference evidence="1" key="1">
    <citation type="submission" date="2021-04" db="EMBL/GenBank/DDBJ databases">
        <authorList>
            <person name="Chebbi M.A.C M."/>
        </authorList>
    </citation>
    <scope>NUCLEOTIDE SEQUENCE</scope>
</reference>
<comment type="caution">
    <text evidence="1">The sequence shown here is derived from an EMBL/GenBank/DDBJ whole genome shotgun (WGS) entry which is preliminary data.</text>
</comment>
<accession>A0A8J2H0R1</accession>
<dbReference type="Proteomes" id="UP000786811">
    <property type="component" value="Unassembled WGS sequence"/>
</dbReference>
<dbReference type="PANTHER" id="PTHR46579">
    <property type="entry name" value="F5/8 TYPE C DOMAIN-CONTAINING PROTEIN-RELATED"/>
    <property type="match status" value="1"/>
</dbReference>
<keyword evidence="2" id="KW-1185">Reference proteome</keyword>
<organism evidence="1 2">
    <name type="scientific">Cotesia congregata</name>
    <name type="common">Parasitoid wasp</name>
    <name type="synonym">Apanteles congregatus</name>
    <dbReference type="NCBI Taxonomy" id="51543"/>
    <lineage>
        <taxon>Eukaryota</taxon>
        <taxon>Metazoa</taxon>
        <taxon>Ecdysozoa</taxon>
        <taxon>Arthropoda</taxon>
        <taxon>Hexapoda</taxon>
        <taxon>Insecta</taxon>
        <taxon>Pterygota</taxon>
        <taxon>Neoptera</taxon>
        <taxon>Endopterygota</taxon>
        <taxon>Hymenoptera</taxon>
        <taxon>Apocrita</taxon>
        <taxon>Ichneumonoidea</taxon>
        <taxon>Braconidae</taxon>
        <taxon>Microgastrinae</taxon>
        <taxon>Cotesia</taxon>
    </lineage>
</organism>
<name>A0A8J2H0R1_COTCN</name>